<dbReference type="InterPro" id="IPR003593">
    <property type="entry name" value="AAA+_ATPase"/>
</dbReference>
<evidence type="ECO:0000313" key="3">
    <source>
        <dbReference type="Proteomes" id="UP001158067"/>
    </source>
</evidence>
<proteinExistence type="predicted"/>
<comment type="caution">
    <text evidence="2">The sequence shown here is derived from an EMBL/GenBank/DDBJ whole genome shotgun (WGS) entry which is preliminary data.</text>
</comment>
<feature type="domain" description="AAA+ ATPase" evidence="1">
    <location>
        <begin position="97"/>
        <end position="229"/>
    </location>
</feature>
<dbReference type="InterPro" id="IPR003959">
    <property type="entry name" value="ATPase_AAA_core"/>
</dbReference>
<evidence type="ECO:0000259" key="1">
    <source>
        <dbReference type="SMART" id="SM00382"/>
    </source>
</evidence>
<keyword evidence="3" id="KW-1185">Reference proteome</keyword>
<dbReference type="PANTHER" id="PTHR23077">
    <property type="entry name" value="AAA-FAMILY ATPASE"/>
    <property type="match status" value="1"/>
</dbReference>
<dbReference type="Pfam" id="PF00004">
    <property type="entry name" value="AAA"/>
    <property type="match status" value="1"/>
</dbReference>
<dbReference type="InterPro" id="IPR050168">
    <property type="entry name" value="AAA_ATPase_domain"/>
</dbReference>
<dbReference type="EMBL" id="FXUG01000018">
    <property type="protein sequence ID" value="SMP74933.1"/>
    <property type="molecule type" value="Genomic_DNA"/>
</dbReference>
<accession>A0ABY1QLP1</accession>
<dbReference type="SMART" id="SM00382">
    <property type="entry name" value="AAA"/>
    <property type="match status" value="1"/>
</dbReference>
<dbReference type="Gene3D" id="3.40.50.300">
    <property type="entry name" value="P-loop containing nucleotide triphosphate hydrolases"/>
    <property type="match status" value="1"/>
</dbReference>
<name>A0ABY1QLP1_9BACT</name>
<gene>
    <name evidence="2" type="ORF">SAMN06265222_11885</name>
</gene>
<reference evidence="2 3" key="1">
    <citation type="submission" date="2017-05" db="EMBL/GenBank/DDBJ databases">
        <authorList>
            <person name="Varghese N."/>
            <person name="Submissions S."/>
        </authorList>
    </citation>
    <scope>NUCLEOTIDE SEQUENCE [LARGE SCALE GENOMIC DNA]</scope>
    <source>
        <strain evidence="2 3">DSM 25457</strain>
    </source>
</reference>
<dbReference type="InterPro" id="IPR027417">
    <property type="entry name" value="P-loop_NTPase"/>
</dbReference>
<protein>
    <submittedName>
        <fullName evidence="2">ATPase family associated with various cellular activities (AAA)</fullName>
    </submittedName>
</protein>
<evidence type="ECO:0000313" key="2">
    <source>
        <dbReference type="EMBL" id="SMP74933.1"/>
    </source>
</evidence>
<dbReference type="PANTHER" id="PTHR23077:SF198">
    <property type="entry name" value="ATP-DEPENDENT ZINC METALLOPROTEASE FTSH"/>
    <property type="match status" value="1"/>
</dbReference>
<sequence>MQIAASAAKKGQQRLADQLREMLETMPRQPVTSPTVGRARAVPISKPPESLEELVVASYPNTKLADMVLADRHRQMLETLVKEYRDRDALEAHGLTPRRRLLLVGPPGCGKTMTAAALAGQCKLPLIEVQLHSLMSRYLGETATRLFQIFEVMGKSPGVYLFDEFDAIGAVRDASGDVGEVRRVLNSFLQFLERYDGQGFVVAATNLLSLLDHALHRRFDAIMHYALPEPGDAQNLIKNRLSAFKLSIDDWEAIEKASSGLSHADIVASAEAAARQIVLSGGKCIRIDNLLDCLTERSAVRSPMTSTCDAARQPTVTPSSDS</sequence>
<organism evidence="2 3">
    <name type="scientific">Neorhodopirellula lusitana</name>
    <dbReference type="NCBI Taxonomy" id="445327"/>
    <lineage>
        <taxon>Bacteria</taxon>
        <taxon>Pseudomonadati</taxon>
        <taxon>Planctomycetota</taxon>
        <taxon>Planctomycetia</taxon>
        <taxon>Pirellulales</taxon>
        <taxon>Pirellulaceae</taxon>
        <taxon>Neorhodopirellula</taxon>
    </lineage>
</organism>
<dbReference type="SUPFAM" id="SSF52540">
    <property type="entry name" value="P-loop containing nucleoside triphosphate hydrolases"/>
    <property type="match status" value="1"/>
</dbReference>
<dbReference type="CDD" id="cd19481">
    <property type="entry name" value="RecA-like_protease"/>
    <property type="match status" value="1"/>
</dbReference>
<dbReference type="Proteomes" id="UP001158067">
    <property type="component" value="Unassembled WGS sequence"/>
</dbReference>